<dbReference type="AlphaFoldDB" id="A0A0E9T0C7"/>
<protein>
    <submittedName>
        <fullName evidence="1">Uncharacterized protein</fullName>
    </submittedName>
</protein>
<reference evidence="1" key="2">
    <citation type="journal article" date="2015" name="Fish Shellfish Immunol.">
        <title>Early steps in the European eel (Anguilla anguilla)-Vibrio vulnificus interaction in the gills: Role of the RtxA13 toxin.</title>
        <authorList>
            <person name="Callol A."/>
            <person name="Pajuelo D."/>
            <person name="Ebbesson L."/>
            <person name="Teles M."/>
            <person name="MacKenzie S."/>
            <person name="Amaro C."/>
        </authorList>
    </citation>
    <scope>NUCLEOTIDE SEQUENCE</scope>
</reference>
<proteinExistence type="predicted"/>
<accession>A0A0E9T0C7</accession>
<reference evidence="1" key="1">
    <citation type="submission" date="2014-11" db="EMBL/GenBank/DDBJ databases">
        <authorList>
            <person name="Amaro Gonzalez C."/>
        </authorList>
    </citation>
    <scope>NUCLEOTIDE SEQUENCE</scope>
</reference>
<organism evidence="1">
    <name type="scientific">Anguilla anguilla</name>
    <name type="common">European freshwater eel</name>
    <name type="synonym">Muraena anguilla</name>
    <dbReference type="NCBI Taxonomy" id="7936"/>
    <lineage>
        <taxon>Eukaryota</taxon>
        <taxon>Metazoa</taxon>
        <taxon>Chordata</taxon>
        <taxon>Craniata</taxon>
        <taxon>Vertebrata</taxon>
        <taxon>Euteleostomi</taxon>
        <taxon>Actinopterygii</taxon>
        <taxon>Neopterygii</taxon>
        <taxon>Teleostei</taxon>
        <taxon>Anguilliformes</taxon>
        <taxon>Anguillidae</taxon>
        <taxon>Anguilla</taxon>
    </lineage>
</organism>
<evidence type="ECO:0000313" key="1">
    <source>
        <dbReference type="EMBL" id="JAH46947.1"/>
    </source>
</evidence>
<dbReference type="EMBL" id="GBXM01061630">
    <property type="protein sequence ID" value="JAH46947.1"/>
    <property type="molecule type" value="Transcribed_RNA"/>
</dbReference>
<name>A0A0E9T0C7_ANGAN</name>
<sequence length="30" mass="3524">MTRIQDLHRLLNVDFECVKLKVGKVVRLPC</sequence>